<dbReference type="AlphaFoldDB" id="Q6AMC1"/>
<evidence type="ECO:0000259" key="3">
    <source>
        <dbReference type="Pfam" id="PF13458"/>
    </source>
</evidence>
<comment type="similarity">
    <text evidence="1">Belongs to the leucine-binding protein family.</text>
</comment>
<feature type="domain" description="Leucine-binding protein" evidence="3">
    <location>
        <begin position="36"/>
        <end position="375"/>
    </location>
</feature>
<evidence type="ECO:0000256" key="2">
    <source>
        <dbReference type="ARBA" id="ARBA00022729"/>
    </source>
</evidence>
<dbReference type="Gene3D" id="3.40.50.2300">
    <property type="match status" value="2"/>
</dbReference>
<dbReference type="KEGG" id="dps:DP1775"/>
<gene>
    <name evidence="4" type="ordered locus">DP1775</name>
</gene>
<evidence type="ECO:0000313" key="5">
    <source>
        <dbReference type="Proteomes" id="UP000000602"/>
    </source>
</evidence>
<proteinExistence type="inferred from homology"/>
<dbReference type="Proteomes" id="UP000000602">
    <property type="component" value="Chromosome"/>
</dbReference>
<organism evidence="4 5">
    <name type="scientific">Desulfotalea psychrophila (strain LSv54 / DSM 12343)</name>
    <dbReference type="NCBI Taxonomy" id="177439"/>
    <lineage>
        <taxon>Bacteria</taxon>
        <taxon>Pseudomonadati</taxon>
        <taxon>Thermodesulfobacteriota</taxon>
        <taxon>Desulfobulbia</taxon>
        <taxon>Desulfobulbales</taxon>
        <taxon>Desulfocapsaceae</taxon>
        <taxon>Desulfotalea</taxon>
    </lineage>
</organism>
<dbReference type="Pfam" id="PF13458">
    <property type="entry name" value="Peripla_BP_6"/>
    <property type="match status" value="1"/>
</dbReference>
<reference evidence="5" key="1">
    <citation type="journal article" date="2004" name="Environ. Microbiol.">
        <title>The genome of Desulfotalea psychrophila, a sulfate-reducing bacterium from permanently cold Arctic sediments.</title>
        <authorList>
            <person name="Rabus R."/>
            <person name="Ruepp A."/>
            <person name="Frickey T."/>
            <person name="Rattei T."/>
            <person name="Fartmann B."/>
            <person name="Stark M."/>
            <person name="Bauer M."/>
            <person name="Zibat A."/>
            <person name="Lombardot T."/>
            <person name="Becker I."/>
            <person name="Amann J."/>
            <person name="Gellner K."/>
            <person name="Teeling H."/>
            <person name="Leuschner W.D."/>
            <person name="Gloeckner F.-O."/>
            <person name="Lupas A.N."/>
            <person name="Amann R."/>
            <person name="Klenk H.-P."/>
        </authorList>
    </citation>
    <scope>NUCLEOTIDE SEQUENCE [LARGE SCALE GENOMIC DNA]</scope>
    <source>
        <strain evidence="5">DSM 12343 / LSv54</strain>
    </source>
</reference>
<accession>Q6AMC1</accession>
<dbReference type="CDD" id="cd19978">
    <property type="entry name" value="PBP1_ABC_ligand_binding-like"/>
    <property type="match status" value="1"/>
</dbReference>
<keyword evidence="5" id="KW-1185">Reference proteome</keyword>
<evidence type="ECO:0000256" key="1">
    <source>
        <dbReference type="ARBA" id="ARBA00010062"/>
    </source>
</evidence>
<dbReference type="EMBL" id="CR522870">
    <property type="protein sequence ID" value="CAG36504.1"/>
    <property type="molecule type" value="Genomic_DNA"/>
</dbReference>
<dbReference type="InterPro" id="IPR028081">
    <property type="entry name" value="Leu-bd"/>
</dbReference>
<dbReference type="InterPro" id="IPR028082">
    <property type="entry name" value="Peripla_BP_I"/>
</dbReference>
<sequence length="387" mass="42344">MSMERGMRLVIICCLFSLWQGLTIETLAAMPQEILLGQSSAFSGGAQDIGNEMRVGLQAAFARVNEAGGIAGRPIRLISRDDGYEPDRAVRNSEIFIEEDRVFALIGQVGTPTSQAVLPLASRLGIPFFAPLTGAAFLRTPFNPYVITIRASYAQEMAKIVNYLINEKKLSRIACFYQNDSYGFDGLKGLEQALGNHGMKLVAQASYERNTVAVMGAVLDIEKVQPEAVVMVGAYTACAEFIKLSKAKMHSQALFASISFVGTESLRDSLGEYGQGVIVSQVVPNPYDNTLPLVGEYKESMSLFQHGASTNFNSFEGYIAGRLFAAICQNISGEFNQKSFIETMERVGSFDLGGLILRFAKTDHQGLDDVFLTEIYPKIREIKMAGQ</sequence>
<dbReference type="HOGENOM" id="CLU_027128_7_0_7"/>
<name>Q6AMC1_DESPS</name>
<dbReference type="STRING" id="177439.DP1775"/>
<protein>
    <submittedName>
        <fullName evidence="4">Related to leucine/isoleucine/valine-binding protein [precursor]</fullName>
    </submittedName>
</protein>
<dbReference type="SUPFAM" id="SSF53822">
    <property type="entry name" value="Periplasmic binding protein-like I"/>
    <property type="match status" value="1"/>
</dbReference>
<dbReference type="PANTHER" id="PTHR47235:SF1">
    <property type="entry name" value="BLR6548 PROTEIN"/>
    <property type="match status" value="1"/>
</dbReference>
<dbReference type="PANTHER" id="PTHR47235">
    <property type="entry name" value="BLR6548 PROTEIN"/>
    <property type="match status" value="1"/>
</dbReference>
<evidence type="ECO:0000313" key="4">
    <source>
        <dbReference type="EMBL" id="CAG36504.1"/>
    </source>
</evidence>
<dbReference type="eggNOG" id="COG0683">
    <property type="taxonomic scope" value="Bacteria"/>
</dbReference>
<keyword evidence="2" id="KW-0732">Signal</keyword>